<evidence type="ECO:0000313" key="2">
    <source>
        <dbReference type="EMBL" id="PSS00720.1"/>
    </source>
</evidence>
<reference evidence="2 3" key="1">
    <citation type="journal article" date="2018" name="Mycol. Prog.">
        <title>Coniella lustricola, a new species from submerged detritus.</title>
        <authorList>
            <person name="Raudabaugh D.B."/>
            <person name="Iturriaga T."/>
            <person name="Carver A."/>
            <person name="Mondo S."/>
            <person name="Pangilinan J."/>
            <person name="Lipzen A."/>
            <person name="He G."/>
            <person name="Amirebrahimi M."/>
            <person name="Grigoriev I.V."/>
            <person name="Miller A.N."/>
        </authorList>
    </citation>
    <scope>NUCLEOTIDE SEQUENCE [LARGE SCALE GENOMIC DNA]</scope>
    <source>
        <strain evidence="2 3">B22-T-1</strain>
    </source>
</reference>
<name>A0A2T3AJI8_9PEZI</name>
<keyword evidence="1" id="KW-0472">Membrane</keyword>
<feature type="transmembrane region" description="Helical" evidence="1">
    <location>
        <begin position="36"/>
        <end position="53"/>
    </location>
</feature>
<protein>
    <submittedName>
        <fullName evidence="2">Uncharacterized protein</fullName>
    </submittedName>
</protein>
<evidence type="ECO:0000256" key="1">
    <source>
        <dbReference type="SAM" id="Phobius"/>
    </source>
</evidence>
<keyword evidence="1" id="KW-0812">Transmembrane</keyword>
<dbReference type="EMBL" id="KZ678382">
    <property type="protein sequence ID" value="PSS00720.1"/>
    <property type="molecule type" value="Genomic_DNA"/>
</dbReference>
<keyword evidence="1" id="KW-1133">Transmembrane helix</keyword>
<accession>A0A2T3AJI8</accession>
<evidence type="ECO:0000313" key="3">
    <source>
        <dbReference type="Proteomes" id="UP000241462"/>
    </source>
</evidence>
<proteinExistence type="predicted"/>
<dbReference type="InParanoid" id="A0A2T3AJI8"/>
<dbReference type="Proteomes" id="UP000241462">
    <property type="component" value="Unassembled WGS sequence"/>
</dbReference>
<organism evidence="2 3">
    <name type="scientific">Coniella lustricola</name>
    <dbReference type="NCBI Taxonomy" id="2025994"/>
    <lineage>
        <taxon>Eukaryota</taxon>
        <taxon>Fungi</taxon>
        <taxon>Dikarya</taxon>
        <taxon>Ascomycota</taxon>
        <taxon>Pezizomycotina</taxon>
        <taxon>Sordariomycetes</taxon>
        <taxon>Sordariomycetidae</taxon>
        <taxon>Diaporthales</taxon>
        <taxon>Schizoparmaceae</taxon>
        <taxon>Coniella</taxon>
    </lineage>
</organism>
<sequence length="162" mass="18145">MAFNFIRDTGNLISSSLLISALNKRRLSINMHCQQIFLPLFIGAAAVSAAFIAQRKPNFNIFNLTTYGLQGCEDDYNGFFTFARSDVNTCIEKDDILEVQSLVLDDASVANGCSCESPPDFISQGFLYCWSPYKWTWRVDNAAGQSGYTRSLLVSSMESRYQ</sequence>
<gene>
    <name evidence="2" type="ORF">BD289DRAFT_423742</name>
</gene>
<dbReference type="OrthoDB" id="4691160at2759"/>
<dbReference type="AlphaFoldDB" id="A0A2T3AJI8"/>
<keyword evidence="3" id="KW-1185">Reference proteome</keyword>